<keyword evidence="11" id="KW-1185">Reference proteome</keyword>
<evidence type="ECO:0000256" key="3">
    <source>
        <dbReference type="ARBA" id="ARBA00022679"/>
    </source>
</evidence>
<dbReference type="SUPFAM" id="SSF53383">
    <property type="entry name" value="PLP-dependent transferases"/>
    <property type="match status" value="1"/>
</dbReference>
<keyword evidence="3" id="KW-0808">Transferase</keyword>
<sequence length="399" mass="39850">MAVDPLPVAYLDHAASTPVRPEAVEAMLPFLGLHHGNPSGAHAAARHARRAVDDARDAVATLVGCRPGEVVFTSGGTESDATALAGVVGARPGAVLVGAIDHHAVVDGARAAARLGGTVHELAVDGAGRLDLDALRAVAGSAAPTVVSVALANNEVGTVEDLRAVADVLAEVAPAAVLHTDAVQAAPWRDLPVEAARADLVSLSAHKMGGPKGVGALVVRNATPFAPLLRGGGQERDRRSGTQNVAGIVGLGVAARLVAAQRADLAAAVATRRDRLAAGLLPALSALVPEARATLLGPGADRDAVLPGHLHLLLPGVAADEVLFMLDQEGVAASAASSCASGATEASHVLRGLGVDDQAARGSLRLTLGWCTTDAEVDHALAAVPRAVAAAAGRPAVPT</sequence>
<evidence type="ECO:0000256" key="7">
    <source>
        <dbReference type="ARBA" id="ARBA00023014"/>
    </source>
</evidence>
<dbReference type="AlphaFoldDB" id="A0AAE9YCP8"/>
<evidence type="ECO:0000256" key="8">
    <source>
        <dbReference type="ARBA" id="ARBA00050776"/>
    </source>
</evidence>
<accession>A0AAE9YCP8</accession>
<dbReference type="Gene3D" id="1.10.260.50">
    <property type="match status" value="1"/>
</dbReference>
<dbReference type="InterPro" id="IPR016454">
    <property type="entry name" value="Cysteine_dSase"/>
</dbReference>
<organism evidence="10 11">
    <name type="scientific">Iamia majanohamensis</name>
    <dbReference type="NCBI Taxonomy" id="467976"/>
    <lineage>
        <taxon>Bacteria</taxon>
        <taxon>Bacillati</taxon>
        <taxon>Actinomycetota</taxon>
        <taxon>Acidimicrobiia</taxon>
        <taxon>Acidimicrobiales</taxon>
        <taxon>Iamiaceae</taxon>
        <taxon>Iamia</taxon>
    </lineage>
</organism>
<evidence type="ECO:0000256" key="6">
    <source>
        <dbReference type="ARBA" id="ARBA00023004"/>
    </source>
</evidence>
<proteinExistence type="inferred from homology"/>
<comment type="cofactor">
    <cofactor evidence="1">
        <name>pyridoxal 5'-phosphate</name>
        <dbReference type="ChEBI" id="CHEBI:597326"/>
    </cofactor>
</comment>
<dbReference type="InterPro" id="IPR000192">
    <property type="entry name" value="Aminotrans_V_dom"/>
</dbReference>
<evidence type="ECO:0000256" key="2">
    <source>
        <dbReference type="ARBA" id="ARBA00006490"/>
    </source>
</evidence>
<dbReference type="InterPro" id="IPR015422">
    <property type="entry name" value="PyrdxlP-dep_Trfase_small"/>
</dbReference>
<keyword evidence="7" id="KW-0411">Iron-sulfur</keyword>
<dbReference type="Pfam" id="PF00266">
    <property type="entry name" value="Aminotran_5"/>
    <property type="match status" value="1"/>
</dbReference>
<dbReference type="GO" id="GO:0031071">
    <property type="term" value="F:cysteine desulfurase activity"/>
    <property type="evidence" value="ECO:0007669"/>
    <property type="project" value="UniProtKB-EC"/>
</dbReference>
<dbReference type="GO" id="GO:0008483">
    <property type="term" value="F:transaminase activity"/>
    <property type="evidence" value="ECO:0007669"/>
    <property type="project" value="UniProtKB-KW"/>
</dbReference>
<dbReference type="RefSeq" id="WP_272735930.1">
    <property type="nucleotide sequence ID" value="NZ_CP116942.1"/>
</dbReference>
<comment type="similarity">
    <text evidence="2">Belongs to the class-V pyridoxal-phosphate-dependent aminotransferase family. NifS/IscS subfamily.</text>
</comment>
<dbReference type="PANTHER" id="PTHR11601">
    <property type="entry name" value="CYSTEINE DESULFURYLASE FAMILY MEMBER"/>
    <property type="match status" value="1"/>
</dbReference>
<dbReference type="PIRSF" id="PIRSF005572">
    <property type="entry name" value="NifS"/>
    <property type="match status" value="1"/>
</dbReference>
<dbReference type="Gene3D" id="3.40.640.10">
    <property type="entry name" value="Type I PLP-dependent aspartate aminotransferase-like (Major domain)"/>
    <property type="match status" value="1"/>
</dbReference>
<keyword evidence="4" id="KW-0479">Metal-binding</keyword>
<evidence type="ECO:0000256" key="1">
    <source>
        <dbReference type="ARBA" id="ARBA00001933"/>
    </source>
</evidence>
<dbReference type="GO" id="GO:0051536">
    <property type="term" value="F:iron-sulfur cluster binding"/>
    <property type="evidence" value="ECO:0007669"/>
    <property type="project" value="UniProtKB-KW"/>
</dbReference>
<evidence type="ECO:0000313" key="10">
    <source>
        <dbReference type="EMBL" id="WCO66407.1"/>
    </source>
</evidence>
<dbReference type="EMBL" id="CP116942">
    <property type="protein sequence ID" value="WCO66407.1"/>
    <property type="molecule type" value="Genomic_DNA"/>
</dbReference>
<dbReference type="GO" id="GO:0046872">
    <property type="term" value="F:metal ion binding"/>
    <property type="evidence" value="ECO:0007669"/>
    <property type="project" value="UniProtKB-KW"/>
</dbReference>
<evidence type="ECO:0000256" key="4">
    <source>
        <dbReference type="ARBA" id="ARBA00022723"/>
    </source>
</evidence>
<evidence type="ECO:0000256" key="5">
    <source>
        <dbReference type="ARBA" id="ARBA00022898"/>
    </source>
</evidence>
<gene>
    <name evidence="10" type="ORF">PO878_18065</name>
</gene>
<reference evidence="10" key="1">
    <citation type="submission" date="2023-01" db="EMBL/GenBank/DDBJ databases">
        <title>The diversity of Class Acidimicrobiia in South China Sea sediment environments and the proposal of Iamia marina sp. nov., a novel species of the genus Iamia.</title>
        <authorList>
            <person name="He Y."/>
            <person name="Tian X."/>
        </authorList>
    </citation>
    <scope>NUCLEOTIDE SEQUENCE</scope>
    <source>
        <strain evidence="10">DSM 19957</strain>
    </source>
</reference>
<feature type="domain" description="Aminotransferase class V" evidence="9">
    <location>
        <begin position="10"/>
        <end position="378"/>
    </location>
</feature>
<dbReference type="InterPro" id="IPR015424">
    <property type="entry name" value="PyrdxlP-dep_Trfase"/>
</dbReference>
<keyword evidence="5" id="KW-0663">Pyridoxal phosphate</keyword>
<evidence type="ECO:0000259" key="9">
    <source>
        <dbReference type="Pfam" id="PF00266"/>
    </source>
</evidence>
<keyword evidence="10" id="KW-0032">Aminotransferase</keyword>
<dbReference type="Gene3D" id="3.90.1150.10">
    <property type="entry name" value="Aspartate Aminotransferase, domain 1"/>
    <property type="match status" value="1"/>
</dbReference>
<keyword evidence="6" id="KW-0408">Iron</keyword>
<name>A0AAE9YCP8_9ACTN</name>
<dbReference type="InterPro" id="IPR015421">
    <property type="entry name" value="PyrdxlP-dep_Trfase_major"/>
</dbReference>
<dbReference type="Proteomes" id="UP001216390">
    <property type="component" value="Chromosome"/>
</dbReference>
<comment type="catalytic activity">
    <reaction evidence="8">
        <text>(sulfur carrier)-H + L-cysteine = (sulfur carrier)-SH + L-alanine</text>
        <dbReference type="Rhea" id="RHEA:43892"/>
        <dbReference type="Rhea" id="RHEA-COMP:14737"/>
        <dbReference type="Rhea" id="RHEA-COMP:14739"/>
        <dbReference type="ChEBI" id="CHEBI:29917"/>
        <dbReference type="ChEBI" id="CHEBI:35235"/>
        <dbReference type="ChEBI" id="CHEBI:57972"/>
        <dbReference type="ChEBI" id="CHEBI:64428"/>
        <dbReference type="EC" id="2.8.1.7"/>
    </reaction>
</comment>
<protein>
    <submittedName>
        <fullName evidence="10">Aminotransferase class V-fold PLP-dependent enzyme</fullName>
    </submittedName>
</protein>
<evidence type="ECO:0000313" key="11">
    <source>
        <dbReference type="Proteomes" id="UP001216390"/>
    </source>
</evidence>
<dbReference type="PANTHER" id="PTHR11601:SF34">
    <property type="entry name" value="CYSTEINE DESULFURASE"/>
    <property type="match status" value="1"/>
</dbReference>
<dbReference type="KEGG" id="ima:PO878_18065"/>